<dbReference type="Proteomes" id="UP001295444">
    <property type="component" value="Chromosome 06"/>
</dbReference>
<dbReference type="AlphaFoldDB" id="A0AAD1W9Y3"/>
<reference evidence="2" key="1">
    <citation type="submission" date="2022-03" db="EMBL/GenBank/DDBJ databases">
        <authorList>
            <person name="Alioto T."/>
            <person name="Alioto T."/>
            <person name="Gomez Garrido J."/>
        </authorList>
    </citation>
    <scope>NUCLEOTIDE SEQUENCE</scope>
</reference>
<protein>
    <recommendedName>
        <fullName evidence="1">Reverse transcriptase domain-containing protein</fullName>
    </recommendedName>
</protein>
<evidence type="ECO:0000259" key="1">
    <source>
        <dbReference type="PROSITE" id="PS50878"/>
    </source>
</evidence>
<name>A0AAD1W9Y3_PELCU</name>
<evidence type="ECO:0000313" key="2">
    <source>
        <dbReference type="EMBL" id="CAH2299605.1"/>
    </source>
</evidence>
<dbReference type="InterPro" id="IPR043502">
    <property type="entry name" value="DNA/RNA_pol_sf"/>
</dbReference>
<dbReference type="InterPro" id="IPR000477">
    <property type="entry name" value="RT_dom"/>
</dbReference>
<accession>A0AAD1W9Y3</accession>
<organism evidence="2 3">
    <name type="scientific">Pelobates cultripes</name>
    <name type="common">Western spadefoot toad</name>
    <dbReference type="NCBI Taxonomy" id="61616"/>
    <lineage>
        <taxon>Eukaryota</taxon>
        <taxon>Metazoa</taxon>
        <taxon>Chordata</taxon>
        <taxon>Craniata</taxon>
        <taxon>Vertebrata</taxon>
        <taxon>Euteleostomi</taxon>
        <taxon>Amphibia</taxon>
        <taxon>Batrachia</taxon>
        <taxon>Anura</taxon>
        <taxon>Pelobatoidea</taxon>
        <taxon>Pelobatidae</taxon>
        <taxon>Pelobates</taxon>
    </lineage>
</organism>
<dbReference type="PROSITE" id="PS50878">
    <property type="entry name" value="RT_POL"/>
    <property type="match status" value="1"/>
</dbReference>
<feature type="domain" description="Reverse transcriptase" evidence="1">
    <location>
        <begin position="171"/>
        <end position="444"/>
    </location>
</feature>
<evidence type="ECO:0000313" key="3">
    <source>
        <dbReference type="Proteomes" id="UP001295444"/>
    </source>
</evidence>
<dbReference type="CDD" id="cd01650">
    <property type="entry name" value="RT_nLTR_like"/>
    <property type="match status" value="1"/>
</dbReference>
<proteinExistence type="predicted"/>
<dbReference type="EMBL" id="OW240917">
    <property type="protein sequence ID" value="CAH2299605.1"/>
    <property type="molecule type" value="Genomic_DNA"/>
</dbReference>
<sequence length="642" mass="72507">MITVHIDNGEIYAQNRQNFAKAQYFYENLNKNISNPRNFWKVLNKLQTPPIHSQPSTVKVGNQTLQLPLDVANAFNNYFVGCSTALIARLINDTHPETTNVDQVTLNLQRPNIDKFIFSLFFRPVPIISVIKKHLNNLKIKNQSGPDQIPAMLLKLSAPAIAKPVSTLINESLVSGYIPKLWKTARVVPIHKSGDTTLVSNYRPISLLPLLSKILEKCVHRHLCEYYQQFNYLTPDQSGFHQNHSTTTALLKVCNDIQAGMEQGALTRAIFLDFAKAFDTVDHDILLHKLKNSGIDDRSLTWFRSYVSDRLQYVSISDSDSLPLPVTCGGPQGSILGPLLFTLFINLPNVCKSSNVNMYADDTVIYASKSDLPELEAVLQDQFTEVEWWIAKNKLFLNTDKTVTMIFGTVPKLQKLHNSHLSIKTNSNGTLTAVHSFKYLGMILDPNLSFGLHIEKLASKLYPKLGALYRNKSCLSPTVKERIVQQMLMSIIDNGDVVYASASQSQINNLNTLYNSFCRFVLQCNYSTHHCDMLKELNWLSLESRCTLHLSSLVFKSFSGKLPPYLNKMLSPAVPTSYKLRSSTNTLLSLPQYKKKMARSSFSYRAPQLWNDLPHNLKSSLSLKSFKRSLSTYLKTECTCHG</sequence>
<dbReference type="PANTHER" id="PTHR33332">
    <property type="entry name" value="REVERSE TRANSCRIPTASE DOMAIN-CONTAINING PROTEIN"/>
    <property type="match status" value="1"/>
</dbReference>
<keyword evidence="3" id="KW-1185">Reference proteome</keyword>
<gene>
    <name evidence="2" type="ORF">PECUL_23A049702</name>
</gene>
<dbReference type="SUPFAM" id="SSF56672">
    <property type="entry name" value="DNA/RNA polymerases"/>
    <property type="match status" value="1"/>
</dbReference>
<dbReference type="Pfam" id="PF00078">
    <property type="entry name" value="RVT_1"/>
    <property type="match status" value="1"/>
</dbReference>